<protein>
    <submittedName>
        <fullName evidence="1">Uncharacterized protein</fullName>
    </submittedName>
</protein>
<evidence type="ECO:0000313" key="2">
    <source>
        <dbReference type="Proteomes" id="UP000515465"/>
    </source>
</evidence>
<dbReference type="RefSeq" id="WP_179297812.1">
    <property type="nucleotide sequence ID" value="NZ_CP050296.1"/>
</dbReference>
<reference evidence="2" key="1">
    <citation type="journal article" date="2020" name="Mol. Plant Microbe">
        <title>Rhizobial microsymbionts of the narrowly endemic Oxytropis species growing in Kamchatka are characterized by significant genetic diversity and possess a set of genes that are associated with T3SS and T6SS secretion systems and can affect the development of symbiosis.</title>
        <authorList>
            <person name="Safronova V."/>
            <person name="Guro P."/>
            <person name="Sazanova A."/>
            <person name="Kuznetsova I."/>
            <person name="Belimov A."/>
            <person name="Yakubov V."/>
            <person name="Chirak E."/>
            <person name="Afonin A."/>
            <person name="Gogolev Y."/>
            <person name="Andronov E."/>
            <person name="Tikhonovich I."/>
        </authorList>
    </citation>
    <scope>NUCLEOTIDE SEQUENCE [LARGE SCALE GENOMIC DNA]</scope>
    <source>
        <strain evidence="2">583</strain>
    </source>
</reference>
<evidence type="ECO:0000313" key="1">
    <source>
        <dbReference type="EMBL" id="QND55244.1"/>
    </source>
</evidence>
<dbReference type="AlphaFoldDB" id="A0A7G6SL62"/>
<sequence length="54" mass="6223">MKEKTKQAIYAPLEGGLGAEAVYYARRVGITRDEAAKIIRETHELYNVRKEKTR</sequence>
<accession>A0A7G6SL62</accession>
<name>A0A7G6SL62_9HYPH</name>
<dbReference type="Proteomes" id="UP000515465">
    <property type="component" value="Chromosome"/>
</dbReference>
<organism evidence="1 2">
    <name type="scientific">Mesorhizobium huakuii</name>
    <dbReference type="NCBI Taxonomy" id="28104"/>
    <lineage>
        <taxon>Bacteria</taxon>
        <taxon>Pseudomonadati</taxon>
        <taxon>Pseudomonadota</taxon>
        <taxon>Alphaproteobacteria</taxon>
        <taxon>Hyphomicrobiales</taxon>
        <taxon>Phyllobacteriaceae</taxon>
        <taxon>Mesorhizobium</taxon>
    </lineage>
</organism>
<proteinExistence type="predicted"/>
<dbReference type="EMBL" id="CP050296">
    <property type="protein sequence ID" value="QND55244.1"/>
    <property type="molecule type" value="Genomic_DNA"/>
</dbReference>
<gene>
    <name evidence="1" type="ORF">HB778_31905</name>
</gene>